<dbReference type="GO" id="GO:0005509">
    <property type="term" value="F:calcium ion binding"/>
    <property type="evidence" value="ECO:0007669"/>
    <property type="project" value="InterPro"/>
</dbReference>
<feature type="domain" description="EF-hand" evidence="1">
    <location>
        <begin position="24"/>
        <end position="59"/>
    </location>
</feature>
<reference evidence="2" key="1">
    <citation type="journal article" date="2019" name="Sci. Rep.">
        <title>Draft genome of Tanacetum cinerariifolium, the natural source of mosquito coil.</title>
        <authorList>
            <person name="Yamashiro T."/>
            <person name="Shiraishi A."/>
            <person name="Satake H."/>
            <person name="Nakayama K."/>
        </authorList>
    </citation>
    <scope>NUCLEOTIDE SEQUENCE</scope>
</reference>
<organism evidence="2">
    <name type="scientific">Tanacetum cinerariifolium</name>
    <name type="common">Dalmatian daisy</name>
    <name type="synonym">Chrysanthemum cinerariifolium</name>
    <dbReference type="NCBI Taxonomy" id="118510"/>
    <lineage>
        <taxon>Eukaryota</taxon>
        <taxon>Viridiplantae</taxon>
        <taxon>Streptophyta</taxon>
        <taxon>Embryophyta</taxon>
        <taxon>Tracheophyta</taxon>
        <taxon>Spermatophyta</taxon>
        <taxon>Magnoliopsida</taxon>
        <taxon>eudicotyledons</taxon>
        <taxon>Gunneridae</taxon>
        <taxon>Pentapetalae</taxon>
        <taxon>asterids</taxon>
        <taxon>campanulids</taxon>
        <taxon>Asterales</taxon>
        <taxon>Asteraceae</taxon>
        <taxon>Asteroideae</taxon>
        <taxon>Anthemideae</taxon>
        <taxon>Anthemidinae</taxon>
        <taxon>Tanacetum</taxon>
    </lineage>
</organism>
<dbReference type="InterPro" id="IPR011992">
    <property type="entry name" value="EF-hand-dom_pair"/>
</dbReference>
<protein>
    <recommendedName>
        <fullName evidence="1">EF-hand domain-containing protein</fullName>
    </recommendedName>
</protein>
<proteinExistence type="predicted"/>
<name>A0A699XU79_TANCI</name>
<feature type="non-terminal residue" evidence="2">
    <location>
        <position position="82"/>
    </location>
</feature>
<dbReference type="Gene3D" id="1.10.238.10">
    <property type="entry name" value="EF-hand"/>
    <property type="match status" value="1"/>
</dbReference>
<evidence type="ECO:0000313" key="2">
    <source>
        <dbReference type="EMBL" id="GFD59534.1"/>
    </source>
</evidence>
<accession>A0A699XU79</accession>
<dbReference type="InterPro" id="IPR002048">
    <property type="entry name" value="EF_hand_dom"/>
</dbReference>
<sequence>AGAPAQVNLARYLEMLSGPLSELSEAAELRAAFEAFDVDDSGQVDVSTLRDALLHTAPGPGEDEMVRLSEREVESVLGAFTG</sequence>
<gene>
    <name evidence="2" type="ORF">Tci_931503</name>
</gene>
<comment type="caution">
    <text evidence="2">The sequence shown here is derived from an EMBL/GenBank/DDBJ whole genome shotgun (WGS) entry which is preliminary data.</text>
</comment>
<dbReference type="SUPFAM" id="SSF47473">
    <property type="entry name" value="EF-hand"/>
    <property type="match status" value="1"/>
</dbReference>
<dbReference type="EMBL" id="BKCJ011866221">
    <property type="protein sequence ID" value="GFD59534.1"/>
    <property type="molecule type" value="Genomic_DNA"/>
</dbReference>
<dbReference type="PROSITE" id="PS50222">
    <property type="entry name" value="EF_HAND_2"/>
    <property type="match status" value="1"/>
</dbReference>
<dbReference type="AlphaFoldDB" id="A0A699XU79"/>
<evidence type="ECO:0000259" key="1">
    <source>
        <dbReference type="PROSITE" id="PS50222"/>
    </source>
</evidence>
<feature type="non-terminal residue" evidence="2">
    <location>
        <position position="1"/>
    </location>
</feature>